<evidence type="ECO:0000313" key="2">
    <source>
        <dbReference type="EMBL" id="KAF4037250.1"/>
    </source>
</evidence>
<gene>
    <name evidence="2" type="ORF">GN244_ATG10631</name>
</gene>
<reference evidence="2" key="1">
    <citation type="submission" date="2020-04" db="EMBL/GenBank/DDBJ databases">
        <title>Hybrid Assembly of Korean Phytophthora infestans isolates.</title>
        <authorList>
            <person name="Prokchorchik M."/>
            <person name="Lee Y."/>
            <person name="Seo J."/>
            <person name="Cho J.-H."/>
            <person name="Park Y.-E."/>
            <person name="Jang D.-C."/>
            <person name="Im J.-S."/>
            <person name="Choi J.-G."/>
            <person name="Park H.-J."/>
            <person name="Lee G.-B."/>
            <person name="Lee Y.-G."/>
            <person name="Hong S.-Y."/>
            <person name="Cho K."/>
            <person name="Sohn K.H."/>
        </authorList>
    </citation>
    <scope>NUCLEOTIDE SEQUENCE</scope>
    <source>
        <strain evidence="2">KR_1_A1</strain>
    </source>
</reference>
<accession>A0A833WIZ5</accession>
<name>A0A833WIZ5_PHYIN</name>
<organism evidence="2 3">
    <name type="scientific">Phytophthora infestans</name>
    <name type="common">Potato late blight agent</name>
    <name type="synonym">Botrytis infestans</name>
    <dbReference type="NCBI Taxonomy" id="4787"/>
    <lineage>
        <taxon>Eukaryota</taxon>
        <taxon>Sar</taxon>
        <taxon>Stramenopiles</taxon>
        <taxon>Oomycota</taxon>
        <taxon>Peronosporomycetes</taxon>
        <taxon>Peronosporales</taxon>
        <taxon>Peronosporaceae</taxon>
        <taxon>Phytophthora</taxon>
    </lineage>
</organism>
<dbReference type="EMBL" id="WSZM01000243">
    <property type="protein sequence ID" value="KAF4037250.1"/>
    <property type="molecule type" value="Genomic_DNA"/>
</dbReference>
<protein>
    <submittedName>
        <fullName evidence="2">Uncharacterized protein</fullName>
    </submittedName>
</protein>
<feature type="region of interest" description="Disordered" evidence="1">
    <location>
        <begin position="50"/>
        <end position="79"/>
    </location>
</feature>
<comment type="caution">
    <text evidence="2">The sequence shown here is derived from an EMBL/GenBank/DDBJ whole genome shotgun (WGS) entry which is preliminary data.</text>
</comment>
<keyword evidence="3" id="KW-1185">Reference proteome</keyword>
<evidence type="ECO:0000256" key="1">
    <source>
        <dbReference type="SAM" id="MobiDB-lite"/>
    </source>
</evidence>
<dbReference type="Proteomes" id="UP000602510">
    <property type="component" value="Unassembled WGS sequence"/>
</dbReference>
<evidence type="ECO:0000313" key="3">
    <source>
        <dbReference type="Proteomes" id="UP000602510"/>
    </source>
</evidence>
<proteinExistence type="predicted"/>
<dbReference type="AlphaFoldDB" id="A0A833WIZ5"/>
<sequence length="79" mass="8312">MMDSSPMASMWRALTPVSSAVSALMMVATVSASTTVTMQLKNLIVASGFPSERSKSKQEMAGVHLSGPRVLSHADLSKS</sequence>